<dbReference type="STRING" id="36166.T1GW00"/>
<dbReference type="Pfam" id="PF01476">
    <property type="entry name" value="LysM"/>
    <property type="match status" value="1"/>
</dbReference>
<dbReference type="AlphaFoldDB" id="T1GW00"/>
<feature type="domain" description="LysM" evidence="1">
    <location>
        <begin position="95"/>
        <end position="138"/>
    </location>
</feature>
<dbReference type="PROSITE" id="PS51782">
    <property type="entry name" value="LYSM"/>
    <property type="match status" value="1"/>
</dbReference>
<dbReference type="CDD" id="cd00118">
    <property type="entry name" value="LysM"/>
    <property type="match status" value="1"/>
</dbReference>
<organism evidence="2 3">
    <name type="scientific">Megaselia scalaris</name>
    <name type="common">Humpbacked fly</name>
    <name type="synonym">Phora scalaris</name>
    <dbReference type="NCBI Taxonomy" id="36166"/>
    <lineage>
        <taxon>Eukaryota</taxon>
        <taxon>Metazoa</taxon>
        <taxon>Ecdysozoa</taxon>
        <taxon>Arthropoda</taxon>
        <taxon>Hexapoda</taxon>
        <taxon>Insecta</taxon>
        <taxon>Pterygota</taxon>
        <taxon>Neoptera</taxon>
        <taxon>Endopterygota</taxon>
        <taxon>Diptera</taxon>
        <taxon>Brachycera</taxon>
        <taxon>Muscomorpha</taxon>
        <taxon>Platypezoidea</taxon>
        <taxon>Phoridae</taxon>
        <taxon>Megaseliini</taxon>
        <taxon>Megaselia</taxon>
    </lineage>
</organism>
<dbReference type="PANTHER" id="PTHR33734:SF22">
    <property type="entry name" value="MEMBRANE-BOUND LYTIC MUREIN TRANSGLYCOSYLASE D"/>
    <property type="match status" value="1"/>
</dbReference>
<evidence type="ECO:0000313" key="3">
    <source>
        <dbReference type="Proteomes" id="UP000015102"/>
    </source>
</evidence>
<dbReference type="SMART" id="SM00257">
    <property type="entry name" value="LysM"/>
    <property type="match status" value="1"/>
</dbReference>
<dbReference type="SUPFAM" id="SSF54106">
    <property type="entry name" value="LysM domain"/>
    <property type="match status" value="1"/>
</dbReference>
<reference evidence="2" key="2">
    <citation type="submission" date="2015-06" db="UniProtKB">
        <authorList>
            <consortium name="EnsemblMetazoa"/>
        </authorList>
    </citation>
    <scope>IDENTIFICATION</scope>
</reference>
<name>T1GW00_MEGSC</name>
<dbReference type="Proteomes" id="UP000015102">
    <property type="component" value="Unassembled WGS sequence"/>
</dbReference>
<dbReference type="HOGENOM" id="CLU_1574631_0_0_1"/>
<dbReference type="InterPro" id="IPR018392">
    <property type="entry name" value="LysM"/>
</dbReference>
<sequence length="170" mass="19025">MTGQVSDPFAPSKEEEFVTYKCRSRRASQDVSFLSQSADNLSFTQRRSKSRSVDHGLSAPFDIDALRSKVEGRFESLDRLSNEKKKSSLVQIPTTTYVVLNRDTLTSIAAKFETTPTELTHLNKLNSSFIYPGQTLLVPDKSASIKRKTIPMCPIDLVLSLITRAPKKIL</sequence>
<accession>T1GW00</accession>
<dbReference type="PANTHER" id="PTHR33734">
    <property type="entry name" value="LYSM DOMAIN-CONTAINING GPI-ANCHORED PROTEIN 2"/>
    <property type="match status" value="1"/>
</dbReference>
<proteinExistence type="predicted"/>
<evidence type="ECO:0000313" key="2">
    <source>
        <dbReference type="EnsemblMetazoa" id="MESCA007968-PA"/>
    </source>
</evidence>
<keyword evidence="3" id="KW-1185">Reference proteome</keyword>
<protein>
    <recommendedName>
        <fullName evidence="1">LysM domain-containing protein</fullName>
    </recommendedName>
</protein>
<dbReference type="OMA" id="FTQRRSK"/>
<dbReference type="EMBL" id="CAQQ02074549">
    <property type="status" value="NOT_ANNOTATED_CDS"/>
    <property type="molecule type" value="Genomic_DNA"/>
</dbReference>
<reference evidence="3" key="1">
    <citation type="submission" date="2013-02" db="EMBL/GenBank/DDBJ databases">
        <authorList>
            <person name="Hughes D."/>
        </authorList>
    </citation>
    <scope>NUCLEOTIDE SEQUENCE</scope>
    <source>
        <strain>Durham</strain>
        <strain evidence="3">NC isolate 2 -- Noor lab</strain>
    </source>
</reference>
<dbReference type="InterPro" id="IPR036779">
    <property type="entry name" value="LysM_dom_sf"/>
</dbReference>
<dbReference type="Gene3D" id="3.10.350.10">
    <property type="entry name" value="LysM domain"/>
    <property type="match status" value="1"/>
</dbReference>
<evidence type="ECO:0000259" key="1">
    <source>
        <dbReference type="PROSITE" id="PS51782"/>
    </source>
</evidence>
<dbReference type="EnsemblMetazoa" id="MESCA007968-RA">
    <property type="protein sequence ID" value="MESCA007968-PA"/>
    <property type="gene ID" value="MESCA007968"/>
</dbReference>